<sequence>DMEPFLRGGEMVKQVWDDQATWNDLPLRFEAGTPNIGDTIALGAAIDYLEALGMDNIRQHEIAITEYALSSFDGLEVFRSFGPRDMSLRGGIISFYNDTVHPHDLGTMLDLDGIAIRTGHHCAMPLMGKLSVPATARASFYLYNNEDEVDMLITSLKKTIEYFAKI</sequence>
<gene>
    <name evidence="3" type="ORF">METZ01_LOCUS436546</name>
</gene>
<evidence type="ECO:0000313" key="3">
    <source>
        <dbReference type="EMBL" id="SVD83692.1"/>
    </source>
</evidence>
<dbReference type="Pfam" id="PF00266">
    <property type="entry name" value="Aminotran_5"/>
    <property type="match status" value="1"/>
</dbReference>
<feature type="domain" description="Aminotransferase class V" evidence="2">
    <location>
        <begin position="2"/>
        <end position="152"/>
    </location>
</feature>
<dbReference type="SUPFAM" id="SSF53383">
    <property type="entry name" value="PLP-dependent transferases"/>
    <property type="match status" value="1"/>
</dbReference>
<protein>
    <recommendedName>
        <fullName evidence="2">Aminotransferase class V domain-containing protein</fullName>
    </recommendedName>
</protein>
<feature type="non-terminal residue" evidence="3">
    <location>
        <position position="1"/>
    </location>
</feature>
<dbReference type="AlphaFoldDB" id="A0A382YK77"/>
<accession>A0A382YK77</accession>
<dbReference type="InterPro" id="IPR000192">
    <property type="entry name" value="Aminotrans_V_dom"/>
</dbReference>
<proteinExistence type="predicted"/>
<dbReference type="InterPro" id="IPR015421">
    <property type="entry name" value="PyrdxlP-dep_Trfase_major"/>
</dbReference>
<keyword evidence="1" id="KW-0663">Pyridoxal phosphate</keyword>
<name>A0A382YK77_9ZZZZ</name>
<dbReference type="PANTHER" id="PTHR43586">
    <property type="entry name" value="CYSTEINE DESULFURASE"/>
    <property type="match status" value="1"/>
</dbReference>
<dbReference type="EMBL" id="UINC01176525">
    <property type="protein sequence ID" value="SVD83692.1"/>
    <property type="molecule type" value="Genomic_DNA"/>
</dbReference>
<dbReference type="InterPro" id="IPR015424">
    <property type="entry name" value="PyrdxlP-dep_Trfase"/>
</dbReference>
<evidence type="ECO:0000256" key="1">
    <source>
        <dbReference type="ARBA" id="ARBA00022898"/>
    </source>
</evidence>
<dbReference type="PANTHER" id="PTHR43586:SF8">
    <property type="entry name" value="CYSTEINE DESULFURASE 1, CHLOROPLASTIC"/>
    <property type="match status" value="1"/>
</dbReference>
<dbReference type="Gene3D" id="3.40.640.10">
    <property type="entry name" value="Type I PLP-dependent aspartate aminotransferase-like (Major domain)"/>
    <property type="match status" value="1"/>
</dbReference>
<dbReference type="InterPro" id="IPR015422">
    <property type="entry name" value="PyrdxlP-dep_Trfase_small"/>
</dbReference>
<reference evidence="3" key="1">
    <citation type="submission" date="2018-05" db="EMBL/GenBank/DDBJ databases">
        <authorList>
            <person name="Lanie J.A."/>
            <person name="Ng W.-L."/>
            <person name="Kazmierczak K.M."/>
            <person name="Andrzejewski T.M."/>
            <person name="Davidsen T.M."/>
            <person name="Wayne K.J."/>
            <person name="Tettelin H."/>
            <person name="Glass J.I."/>
            <person name="Rusch D."/>
            <person name="Podicherti R."/>
            <person name="Tsui H.-C.T."/>
            <person name="Winkler M.E."/>
        </authorList>
    </citation>
    <scope>NUCLEOTIDE SEQUENCE</scope>
</reference>
<dbReference type="Gene3D" id="3.90.1150.10">
    <property type="entry name" value="Aspartate Aminotransferase, domain 1"/>
    <property type="match status" value="1"/>
</dbReference>
<evidence type="ECO:0000259" key="2">
    <source>
        <dbReference type="Pfam" id="PF00266"/>
    </source>
</evidence>
<organism evidence="3">
    <name type="scientific">marine metagenome</name>
    <dbReference type="NCBI Taxonomy" id="408172"/>
    <lineage>
        <taxon>unclassified sequences</taxon>
        <taxon>metagenomes</taxon>
        <taxon>ecological metagenomes</taxon>
    </lineage>
</organism>